<organism evidence="6 7">
    <name type="scientific">Calicophoron daubneyi</name>
    <name type="common">Rumen fluke</name>
    <name type="synonym">Paramphistomum daubneyi</name>
    <dbReference type="NCBI Taxonomy" id="300641"/>
    <lineage>
        <taxon>Eukaryota</taxon>
        <taxon>Metazoa</taxon>
        <taxon>Spiralia</taxon>
        <taxon>Lophotrochozoa</taxon>
        <taxon>Platyhelminthes</taxon>
        <taxon>Trematoda</taxon>
        <taxon>Digenea</taxon>
        <taxon>Plagiorchiida</taxon>
        <taxon>Pronocephalata</taxon>
        <taxon>Paramphistomoidea</taxon>
        <taxon>Paramphistomidae</taxon>
        <taxon>Calicophoron</taxon>
    </lineage>
</organism>
<dbReference type="FunFam" id="3.40.50.300:FF:000355">
    <property type="entry name" value="Heterogeneous nuclear ribonucleoprotein U-like 1, isoform CRA_a"/>
    <property type="match status" value="1"/>
</dbReference>
<keyword evidence="2" id="KW-0539">Nucleus</keyword>
<feature type="compositionally biased region" description="Polar residues" evidence="3">
    <location>
        <begin position="53"/>
        <end position="62"/>
    </location>
</feature>
<proteinExistence type="predicted"/>
<evidence type="ECO:0000259" key="4">
    <source>
        <dbReference type="PROSITE" id="PS50188"/>
    </source>
</evidence>
<feature type="compositionally biased region" description="Gly residues" evidence="3">
    <location>
        <begin position="802"/>
        <end position="845"/>
    </location>
</feature>
<accession>A0AAV2TPL6</accession>
<feature type="compositionally biased region" description="Low complexity" evidence="3">
    <location>
        <begin position="1119"/>
        <end position="1129"/>
    </location>
</feature>
<evidence type="ECO:0000256" key="3">
    <source>
        <dbReference type="SAM" id="MobiDB-lite"/>
    </source>
</evidence>
<feature type="compositionally biased region" description="Low complexity" evidence="3">
    <location>
        <begin position="1136"/>
        <end position="1145"/>
    </location>
</feature>
<dbReference type="SMART" id="SM00513">
    <property type="entry name" value="SAP"/>
    <property type="match status" value="1"/>
</dbReference>
<feature type="compositionally biased region" description="Basic and acidic residues" evidence="3">
    <location>
        <begin position="576"/>
        <end position="666"/>
    </location>
</feature>
<dbReference type="InterPro" id="IPR036361">
    <property type="entry name" value="SAP_dom_sf"/>
</dbReference>
<evidence type="ECO:0000313" key="7">
    <source>
        <dbReference type="Proteomes" id="UP001497525"/>
    </source>
</evidence>
<dbReference type="GO" id="GO:0000380">
    <property type="term" value="P:alternative mRNA splicing, via spliceosome"/>
    <property type="evidence" value="ECO:0007669"/>
    <property type="project" value="TreeGrafter"/>
</dbReference>
<feature type="compositionally biased region" description="Low complexity" evidence="3">
    <location>
        <begin position="1268"/>
        <end position="1290"/>
    </location>
</feature>
<feature type="region of interest" description="Disordered" evidence="3">
    <location>
        <begin position="1334"/>
        <end position="1363"/>
    </location>
</feature>
<feature type="compositionally biased region" description="Polar residues" evidence="3">
    <location>
        <begin position="885"/>
        <end position="904"/>
    </location>
</feature>
<dbReference type="Gene3D" id="3.40.50.300">
    <property type="entry name" value="P-loop containing nucleotide triphosphate hydrolases"/>
    <property type="match status" value="1"/>
</dbReference>
<dbReference type="PANTHER" id="PTHR12381">
    <property type="entry name" value="HETEROGENEOUS NUCLEAR RIBONUCLEOPROTEIN U FAMILY MEMBER"/>
    <property type="match status" value="1"/>
</dbReference>
<feature type="compositionally biased region" description="Basic and acidic residues" evidence="3">
    <location>
        <begin position="64"/>
        <end position="109"/>
    </location>
</feature>
<feature type="compositionally biased region" description="Low complexity" evidence="3">
    <location>
        <begin position="1165"/>
        <end position="1193"/>
    </location>
</feature>
<evidence type="ECO:0000256" key="2">
    <source>
        <dbReference type="ARBA" id="ARBA00023242"/>
    </source>
</evidence>
<feature type="region of interest" description="Disordered" evidence="3">
    <location>
        <begin position="567"/>
        <end position="682"/>
    </location>
</feature>
<gene>
    <name evidence="6" type="ORF">CDAUBV1_LOCUS13676</name>
</gene>
<reference evidence="6" key="1">
    <citation type="submission" date="2024-06" db="EMBL/GenBank/DDBJ databases">
        <authorList>
            <person name="Liu X."/>
            <person name="Lenzi L."/>
            <person name="Haldenby T S."/>
            <person name="Uol C."/>
        </authorList>
    </citation>
    <scope>NUCLEOTIDE SEQUENCE</scope>
</reference>
<feature type="region of interest" description="Disordered" evidence="3">
    <location>
        <begin position="35"/>
        <end position="156"/>
    </location>
</feature>
<feature type="compositionally biased region" description="Polar residues" evidence="3">
    <location>
        <begin position="913"/>
        <end position="924"/>
    </location>
</feature>
<dbReference type="Gene3D" id="2.60.120.920">
    <property type="match status" value="1"/>
</dbReference>
<dbReference type="InterPro" id="IPR013320">
    <property type="entry name" value="ConA-like_dom_sf"/>
</dbReference>
<dbReference type="GO" id="GO:0005634">
    <property type="term" value="C:nucleus"/>
    <property type="evidence" value="ECO:0007669"/>
    <property type="project" value="UniProtKB-SubCell"/>
</dbReference>
<dbReference type="InterPro" id="IPR027417">
    <property type="entry name" value="P-loop_NTPase"/>
</dbReference>
<feature type="compositionally biased region" description="Gly residues" evidence="3">
    <location>
        <begin position="673"/>
        <end position="682"/>
    </location>
</feature>
<dbReference type="SUPFAM" id="SSF49899">
    <property type="entry name" value="Concanavalin A-like lectins/glucanases"/>
    <property type="match status" value="1"/>
</dbReference>
<dbReference type="Pfam" id="PF13671">
    <property type="entry name" value="AAA_33"/>
    <property type="match status" value="1"/>
</dbReference>
<dbReference type="InterPro" id="IPR043136">
    <property type="entry name" value="B30.2/SPRY_sf"/>
</dbReference>
<feature type="compositionally biased region" description="Gly residues" evidence="3">
    <location>
        <begin position="854"/>
        <end position="872"/>
    </location>
</feature>
<comment type="subcellular location">
    <subcellularLocation>
        <location evidence="1">Nucleus</location>
    </subcellularLocation>
</comment>
<dbReference type="InterPro" id="IPR003034">
    <property type="entry name" value="SAP_dom"/>
</dbReference>
<feature type="region of interest" description="Disordered" evidence="3">
    <location>
        <begin position="731"/>
        <end position="1222"/>
    </location>
</feature>
<dbReference type="InterPro" id="IPR035778">
    <property type="entry name" value="SPRY_hnRNP_U"/>
</dbReference>
<feature type="compositionally biased region" description="Polar residues" evidence="3">
    <location>
        <begin position="1101"/>
        <end position="1111"/>
    </location>
</feature>
<feature type="compositionally biased region" description="Basic residues" evidence="3">
    <location>
        <begin position="110"/>
        <end position="127"/>
    </location>
</feature>
<feature type="compositionally biased region" description="Gly residues" evidence="3">
    <location>
        <begin position="932"/>
        <end position="963"/>
    </location>
</feature>
<dbReference type="Gene3D" id="1.10.720.30">
    <property type="entry name" value="SAP domain"/>
    <property type="match status" value="1"/>
</dbReference>
<feature type="domain" description="SAP" evidence="5">
    <location>
        <begin position="4"/>
        <end position="38"/>
    </location>
</feature>
<feature type="domain" description="B30.2/SPRY" evidence="4">
    <location>
        <begin position="149"/>
        <end position="348"/>
    </location>
</feature>
<feature type="compositionally biased region" description="Gly residues" evidence="3">
    <location>
        <begin position="1005"/>
        <end position="1018"/>
    </location>
</feature>
<comment type="caution">
    <text evidence="6">The sequence shown here is derived from an EMBL/GenBank/DDBJ whole genome shotgun (WGS) entry which is preliminary data.</text>
</comment>
<feature type="compositionally biased region" description="Low complexity" evidence="3">
    <location>
        <begin position="964"/>
        <end position="1004"/>
    </location>
</feature>
<evidence type="ECO:0000313" key="6">
    <source>
        <dbReference type="EMBL" id="CAL5138801.1"/>
    </source>
</evidence>
<feature type="compositionally biased region" description="Polar residues" evidence="3">
    <location>
        <begin position="1155"/>
        <end position="1164"/>
    </location>
</feature>
<feature type="region of interest" description="Disordered" evidence="3">
    <location>
        <begin position="1387"/>
        <end position="1408"/>
    </location>
</feature>
<dbReference type="PANTHER" id="PTHR12381:SF56">
    <property type="entry name" value="B30.2_SPRY DOMAIN-CONTAINING PROTEIN-RELATED"/>
    <property type="match status" value="1"/>
</dbReference>
<dbReference type="PROSITE" id="PS50800">
    <property type="entry name" value="SAP"/>
    <property type="match status" value="1"/>
</dbReference>
<feature type="compositionally biased region" description="Polar residues" evidence="3">
    <location>
        <begin position="1237"/>
        <end position="1256"/>
    </location>
</feature>
<dbReference type="InterPro" id="IPR001870">
    <property type="entry name" value="B30.2/SPRY"/>
</dbReference>
<dbReference type="GO" id="GO:0003723">
    <property type="term" value="F:RNA binding"/>
    <property type="evidence" value="ECO:0007669"/>
    <property type="project" value="TreeGrafter"/>
</dbReference>
<evidence type="ECO:0000259" key="5">
    <source>
        <dbReference type="PROSITE" id="PS50800"/>
    </source>
</evidence>
<feature type="region of interest" description="Disordered" evidence="3">
    <location>
        <begin position="1234"/>
        <end position="1290"/>
    </location>
</feature>
<dbReference type="SUPFAM" id="SSF68906">
    <property type="entry name" value="SAP domain"/>
    <property type="match status" value="1"/>
</dbReference>
<dbReference type="Proteomes" id="UP001497525">
    <property type="component" value="Unassembled WGS sequence"/>
</dbReference>
<dbReference type="Pfam" id="PF02037">
    <property type="entry name" value="SAP"/>
    <property type="match status" value="1"/>
</dbReference>
<dbReference type="PROSITE" id="PS50188">
    <property type="entry name" value="B302_SPRY"/>
    <property type="match status" value="1"/>
</dbReference>
<dbReference type="EMBL" id="CAXLJL010000534">
    <property type="protein sequence ID" value="CAL5138801.1"/>
    <property type="molecule type" value="Genomic_DNA"/>
</dbReference>
<feature type="compositionally biased region" description="Low complexity" evidence="3">
    <location>
        <begin position="1342"/>
        <end position="1363"/>
    </location>
</feature>
<dbReference type="CDD" id="cd12884">
    <property type="entry name" value="SPRY_hnRNP"/>
    <property type="match status" value="1"/>
</dbReference>
<evidence type="ECO:0000256" key="1">
    <source>
        <dbReference type="ARBA" id="ARBA00004123"/>
    </source>
</evidence>
<sequence>MEDVMRMKVPELRAELGRRGLNTFGTRQVLVDRLVEAMNGGDKSSPAKPPVTDQPSPISSPTPKRPDSKEQLSDEANDHPSPEEKGDRHESENKQSVDIDSRTRPENEHKRRRSSSRSPRRRSRSRSRSRDRDSRERDRRDRSPRGRSRSPTISSKICDEPVDWEKSSSVFLDGYNCDLNLLIDADGFNARPLTDGGFSMMWAGVRANYGATSGKAFFEVRDVRHIPVENLDSMAGGAAHVMRVGWSTENAEFALGEEPQSYGYGGTAKKSCSNKFANYGCTFGEGDVVGAFMEWTATEAILRFSVNGVDQGECYRVQKALLGERFALFPHVYVKNVEFSVNFGQNGQAPWFPPTIPGDDPMSWQLMNSVSISSRVHGRMPPASKAECEVIMMIGLPGAGKTYYAERFRADHREKQYNVLGTNLILDKMKVMNLARQRNYHGRWDVLIDKATKCLNLLITIASKRRRNYMLDQTNVYPSAQRRKMRPFEGFKRKAIVIVPTDEEFRRRIAQREKEEGKEVPESAVLEMKANFSIPKAVSDDPSSVFDEVSFTELQSEDAGELVQKYNQEGQANRPPPEKRQRWDGDSRDRESSGPRDSRFHGGYDSRDRSRDYGRGHRDEFRHSPSRRDDRGRRDYRGGYNAERDRMLDNDRYDRSRDRDYGRPPMDRYGPPGRFGGPPGRGGYPGSYGGYGAPRGGMMMRGRGGPPGGMGRGGYGGPGYDINAGPPMGYNADGRRGRGGFRGGYGGPVEPAYGGPQSHFDNPPPESAPNEAYNAPVGSAPGAITGAENLNAEDGSAAAIGGNRGGYGSFPNRGGYGNGERGGYSLGRGGPMGRGGPPVRGGRGGVPIDRDVGRGGAPTGRGASAVGGGPAPQGGPNSRGYPADQDSSSGYTDGSSEQTQSSRFSGYPGAASESYSASGPQPYQGSDEFSGRGRGTAGSKGGPGGYPSRGRFSGPGGYSGYQSGGPPNYSGSYPSNTSVYPSASTGYPPSSAGGYPGGYPSDASGGYGSSTGGFGGQGPDTYSGTGDPSGGRTGPRPNVSQSGGRMYGSGETDKTSVGAQPERQVADPGSLYASGAARYGESRSAAPLQSSGPRQSRFDTKSPNPAQSQPVYPSYPNYPAGYGASSGGSNPPPPSSGAQSGAPRSGRSRFDVGPIQNSQAPPVNSSDSSGQLQQTSQLPSQQQSQSTPAQASQAYGYGYGPQTMKSDPSTNQANPPVGQSGYGSYGYGYTYNAYSSQPGQSVGTQNRPNPAANSAPSLYASAVAEKPQQNAAQSSVPASAAQTANPASSDHSGAAAAAAYASYYNYPTTGGNGTSATGGKYDAAMAAAQQFNAWHQQPSSLTGSNSTGNPPPTTAAGSTAPTQPGASAYANYYGGYSTYGAAYGAQAPGSGTAPGSTQQMSQYYSGYR</sequence>
<protein>
    <submittedName>
        <fullName evidence="6">Uncharacterized protein</fullName>
    </submittedName>
</protein>
<name>A0AAV2TPL6_CALDB</name>
<feature type="compositionally biased region" description="Polar residues" evidence="3">
    <location>
        <begin position="1203"/>
        <end position="1214"/>
    </location>
</feature>
<dbReference type="SUPFAM" id="SSF52540">
    <property type="entry name" value="P-loop containing nucleoside triphosphate hydrolases"/>
    <property type="match status" value="1"/>
</dbReference>
<feature type="compositionally biased region" description="Polar residues" evidence="3">
    <location>
        <begin position="1393"/>
        <end position="1408"/>
    </location>
</feature>
<feature type="compositionally biased region" description="Basic and acidic residues" evidence="3">
    <location>
        <begin position="128"/>
        <end position="144"/>
    </location>
</feature>